<gene>
    <name evidence="1" type="ORF">ABWT76_001621</name>
</gene>
<dbReference type="RefSeq" id="WP_054464528.1">
    <property type="nucleotide sequence ID" value="NZ_CP159837.1"/>
</dbReference>
<accession>A0AAU8JIT3</accession>
<reference evidence="1" key="1">
    <citation type="submission" date="2024-07" db="EMBL/GenBank/DDBJ databases">
        <authorList>
            <person name="Kim Y.J."/>
            <person name="Jeong J.Y."/>
        </authorList>
    </citation>
    <scope>NUCLEOTIDE SEQUENCE</scope>
    <source>
        <strain evidence="1">GIHE-MW2</strain>
    </source>
</reference>
<proteinExistence type="predicted"/>
<protein>
    <submittedName>
        <fullName evidence="1">Uncharacterized protein</fullName>
    </submittedName>
</protein>
<dbReference type="AlphaFoldDB" id="A0AAU8JIT3"/>
<sequence>MLILNEQEVIYCQVVRPGRGKFGKLSGLAYNNRLFCKIESYPITEYKSAVNRARELFDEEQQQVIFLLVEEANAYTIWRHDQQLVSLKNFNASKDFHPPIDFLELLDKICETSSPAKNRVYEIKIKKLSG</sequence>
<organism evidence="1">
    <name type="scientific">Planktothricoides raciborskii GIHE-MW2</name>
    <dbReference type="NCBI Taxonomy" id="2792601"/>
    <lineage>
        <taxon>Bacteria</taxon>
        <taxon>Bacillati</taxon>
        <taxon>Cyanobacteriota</taxon>
        <taxon>Cyanophyceae</taxon>
        <taxon>Oscillatoriophycideae</taxon>
        <taxon>Oscillatoriales</taxon>
        <taxon>Oscillatoriaceae</taxon>
        <taxon>Planktothricoides</taxon>
    </lineage>
</organism>
<name>A0AAU8JIT3_9CYAN</name>
<evidence type="ECO:0000313" key="1">
    <source>
        <dbReference type="EMBL" id="XCM38749.1"/>
    </source>
</evidence>
<dbReference type="EMBL" id="CP159837">
    <property type="protein sequence ID" value="XCM38749.1"/>
    <property type="molecule type" value="Genomic_DNA"/>
</dbReference>